<dbReference type="AlphaFoldDB" id="A0AAN8CDD8"/>
<evidence type="ECO:0000313" key="2">
    <source>
        <dbReference type="EMBL" id="KAK5900390.1"/>
    </source>
</evidence>
<feature type="compositionally biased region" description="Basic and acidic residues" evidence="1">
    <location>
        <begin position="1"/>
        <end position="19"/>
    </location>
</feature>
<feature type="compositionally biased region" description="Low complexity" evidence="1">
    <location>
        <begin position="33"/>
        <end position="44"/>
    </location>
</feature>
<accession>A0AAN8CDD8</accession>
<proteinExistence type="predicted"/>
<dbReference type="Proteomes" id="UP001331515">
    <property type="component" value="Unassembled WGS sequence"/>
</dbReference>
<evidence type="ECO:0000256" key="1">
    <source>
        <dbReference type="SAM" id="MobiDB-lite"/>
    </source>
</evidence>
<name>A0AAN8CDD8_CHAGU</name>
<comment type="caution">
    <text evidence="2">The sequence shown here is derived from an EMBL/GenBank/DDBJ whole genome shotgun (WGS) entry which is preliminary data.</text>
</comment>
<dbReference type="EMBL" id="JAURVH010001532">
    <property type="protein sequence ID" value="KAK5900390.1"/>
    <property type="molecule type" value="Genomic_DNA"/>
</dbReference>
<keyword evidence="3" id="KW-1185">Reference proteome</keyword>
<organism evidence="2 3">
    <name type="scientific">Champsocephalus gunnari</name>
    <name type="common">Mackerel icefish</name>
    <dbReference type="NCBI Taxonomy" id="52237"/>
    <lineage>
        <taxon>Eukaryota</taxon>
        <taxon>Metazoa</taxon>
        <taxon>Chordata</taxon>
        <taxon>Craniata</taxon>
        <taxon>Vertebrata</taxon>
        <taxon>Euteleostomi</taxon>
        <taxon>Actinopterygii</taxon>
        <taxon>Neopterygii</taxon>
        <taxon>Teleostei</taxon>
        <taxon>Neoteleostei</taxon>
        <taxon>Acanthomorphata</taxon>
        <taxon>Eupercaria</taxon>
        <taxon>Perciformes</taxon>
        <taxon>Notothenioidei</taxon>
        <taxon>Channichthyidae</taxon>
        <taxon>Champsocephalus</taxon>
    </lineage>
</organism>
<reference evidence="2 3" key="1">
    <citation type="journal article" date="2023" name="Mol. Biol. Evol.">
        <title>Genomics of Secondarily Temperate Adaptation in the Only Non-Antarctic Icefish.</title>
        <authorList>
            <person name="Rivera-Colon A.G."/>
            <person name="Rayamajhi N."/>
            <person name="Minhas B.F."/>
            <person name="Madrigal G."/>
            <person name="Bilyk K.T."/>
            <person name="Yoon V."/>
            <person name="Hune M."/>
            <person name="Gregory S."/>
            <person name="Cheng C.H.C."/>
            <person name="Catchen J.M."/>
        </authorList>
    </citation>
    <scope>NUCLEOTIDE SEQUENCE [LARGE SCALE GENOMIC DNA]</scope>
    <source>
        <tissue evidence="2">White muscle</tissue>
    </source>
</reference>
<evidence type="ECO:0000313" key="3">
    <source>
        <dbReference type="Proteomes" id="UP001331515"/>
    </source>
</evidence>
<protein>
    <submittedName>
        <fullName evidence="2">Uncharacterized protein</fullName>
    </submittedName>
</protein>
<sequence length="66" mass="7519">MTSTRRSDHITPILHDLHPTLRPHHPYPPPDAPTTSPLSSMTSTRRSDHITPILHPTLRPHHPYPP</sequence>
<feature type="region of interest" description="Disordered" evidence="1">
    <location>
        <begin position="1"/>
        <end position="66"/>
    </location>
</feature>
<gene>
    <name evidence="2" type="ORF">CgunFtcFv8_025352</name>
</gene>